<reference evidence="3" key="1">
    <citation type="journal article" date="2014" name="Int. J. Syst. Evol. Microbiol.">
        <title>Complete genome sequence of Corynebacterium casei LMG S-19264T (=DSM 44701T), isolated from a smear-ripened cheese.</title>
        <authorList>
            <consortium name="US DOE Joint Genome Institute (JGI-PGF)"/>
            <person name="Walter F."/>
            <person name="Albersmeier A."/>
            <person name="Kalinowski J."/>
            <person name="Ruckert C."/>
        </authorList>
    </citation>
    <scope>NUCLEOTIDE SEQUENCE</scope>
    <source>
        <strain evidence="3">CGMCC 1.12426</strain>
    </source>
</reference>
<sequence>MAEIPAPEAKPLADAGLRPFSPGVDLPPAKPLRVSAPPERKPALAHQSSGETEAGGICRIQNADVEPGPPIKGKGGCGVERPVRLKHAILGTQRITLSGEPSLDCPAAQAVTDWLRKDIGPLSVRLTGSPLVRLVTGPGYVCRHRNNDPAAKLSEHARGRALDVTAFEFADGLAISVEEDWGAATDAGRFLAAAHKAACERFTTVLGPAADDNHKAHFHLDTVCRGPDCGYRICQ</sequence>
<evidence type="ECO:0000313" key="3">
    <source>
        <dbReference type="EMBL" id="GGB35933.1"/>
    </source>
</evidence>
<dbReference type="Proteomes" id="UP000605148">
    <property type="component" value="Unassembled WGS sequence"/>
</dbReference>
<feature type="domain" description="Extensin-like C-terminal" evidence="2">
    <location>
        <begin position="66"/>
        <end position="235"/>
    </location>
</feature>
<name>A0A916TA05_9HYPH</name>
<comment type="caution">
    <text evidence="3">The sequence shown here is derived from an EMBL/GenBank/DDBJ whole genome shotgun (WGS) entry which is preliminary data.</text>
</comment>
<reference evidence="3" key="2">
    <citation type="submission" date="2020-09" db="EMBL/GenBank/DDBJ databases">
        <authorList>
            <person name="Sun Q."/>
            <person name="Zhou Y."/>
        </authorList>
    </citation>
    <scope>NUCLEOTIDE SEQUENCE</scope>
    <source>
        <strain evidence="3">CGMCC 1.12426</strain>
    </source>
</reference>
<dbReference type="EMBL" id="BMFA01000001">
    <property type="protein sequence ID" value="GGB35933.1"/>
    <property type="molecule type" value="Genomic_DNA"/>
</dbReference>
<evidence type="ECO:0000313" key="4">
    <source>
        <dbReference type="Proteomes" id="UP000605148"/>
    </source>
</evidence>
<organism evidence="3 4">
    <name type="scientific">Roseibium aquae</name>
    <dbReference type="NCBI Taxonomy" id="1323746"/>
    <lineage>
        <taxon>Bacteria</taxon>
        <taxon>Pseudomonadati</taxon>
        <taxon>Pseudomonadota</taxon>
        <taxon>Alphaproteobacteria</taxon>
        <taxon>Hyphomicrobiales</taxon>
        <taxon>Stappiaceae</taxon>
        <taxon>Roseibium</taxon>
    </lineage>
</organism>
<evidence type="ECO:0000259" key="2">
    <source>
        <dbReference type="Pfam" id="PF06904"/>
    </source>
</evidence>
<keyword evidence="4" id="KW-1185">Reference proteome</keyword>
<dbReference type="RefSeq" id="WP_172971958.1">
    <property type="nucleotide sequence ID" value="NZ_BMFA01000001.1"/>
</dbReference>
<gene>
    <name evidence="3" type="ORF">GCM10011316_05100</name>
</gene>
<protein>
    <recommendedName>
        <fullName evidence="2">Extensin-like C-terminal domain-containing protein</fullName>
    </recommendedName>
</protein>
<feature type="region of interest" description="Disordered" evidence="1">
    <location>
        <begin position="1"/>
        <end position="55"/>
    </location>
</feature>
<accession>A0A916TA05</accession>
<proteinExistence type="predicted"/>
<evidence type="ECO:0000256" key="1">
    <source>
        <dbReference type="SAM" id="MobiDB-lite"/>
    </source>
</evidence>
<dbReference type="InterPro" id="IPR009683">
    <property type="entry name" value="Extensin-like_C"/>
</dbReference>
<dbReference type="AlphaFoldDB" id="A0A916TA05"/>
<dbReference type="Pfam" id="PF06904">
    <property type="entry name" value="Extensin-like_C"/>
    <property type="match status" value="1"/>
</dbReference>